<accession>A0A150X0J6</accession>
<dbReference type="STRING" id="279360.MB14_09380"/>
<comment type="caution">
    <text evidence="2">The sequence shown here is derived from an EMBL/GenBank/DDBJ whole genome shotgun (WGS) entry which is preliminary data.</text>
</comment>
<evidence type="ECO:0000313" key="2">
    <source>
        <dbReference type="EMBL" id="KYG72241.1"/>
    </source>
</evidence>
<dbReference type="EMBL" id="LQZQ01000049">
    <property type="protein sequence ID" value="KYG72241.1"/>
    <property type="molecule type" value="Genomic_DNA"/>
</dbReference>
<organism evidence="2 3">
    <name type="scientific">Roseivirga ehrenbergii (strain DSM 102268 / JCM 13514 / KCTC 12282 / NCIMB 14502 / KMM 6017)</name>
    <dbReference type="NCBI Taxonomy" id="279360"/>
    <lineage>
        <taxon>Bacteria</taxon>
        <taxon>Pseudomonadati</taxon>
        <taxon>Bacteroidota</taxon>
        <taxon>Cytophagia</taxon>
        <taxon>Cytophagales</taxon>
        <taxon>Roseivirgaceae</taxon>
        <taxon>Roseivirga</taxon>
    </lineage>
</organism>
<protein>
    <submittedName>
        <fullName evidence="2">Uncharacterized protein</fullName>
    </submittedName>
</protein>
<evidence type="ECO:0000313" key="3">
    <source>
        <dbReference type="Proteomes" id="UP000075583"/>
    </source>
</evidence>
<keyword evidence="1" id="KW-1133">Transmembrane helix</keyword>
<gene>
    <name evidence="2" type="ORF">MB14_09380</name>
</gene>
<keyword evidence="1" id="KW-0472">Membrane</keyword>
<name>A0A150X0J6_ROSEK</name>
<evidence type="ECO:0000256" key="1">
    <source>
        <dbReference type="SAM" id="Phobius"/>
    </source>
</evidence>
<keyword evidence="3" id="KW-1185">Reference proteome</keyword>
<sequence length="226" mass="25804">MIPAGTSTKNLKQAPFSGITCANCQSENNIISVSASYLHIIWIPLFPYRKTMGIVCSNCKHVVRIYETSEEVREMAKQLKATVKPPWYLFLGSIILTLIIGLLVVQSTSRKNKYSAYLENPQVNDIYALRNAYETPENKYELWKVINVKEDSIDMSVSIFKYRYIPNQLKPEDLFFDNYITYHKNTMLEFLKNGTIAKVSRGMTIVKGNSTESIPDSTNIDGDYSK</sequence>
<dbReference type="AlphaFoldDB" id="A0A150X0J6"/>
<proteinExistence type="predicted"/>
<keyword evidence="1" id="KW-0812">Transmembrane</keyword>
<reference evidence="2" key="1">
    <citation type="submission" date="2016-01" db="EMBL/GenBank/DDBJ databases">
        <title>Genome sequencing of Roseivirga ehrenbergii KMM 6017.</title>
        <authorList>
            <person name="Selvaratnam C."/>
            <person name="Thevarajoo S."/>
            <person name="Goh K.M."/>
            <person name="Ee R."/>
            <person name="Chan K.-G."/>
            <person name="Chong C.S."/>
        </authorList>
    </citation>
    <scope>NUCLEOTIDE SEQUENCE [LARGE SCALE GENOMIC DNA]</scope>
    <source>
        <strain evidence="2">KMM 6017</strain>
    </source>
</reference>
<dbReference type="Proteomes" id="UP000075583">
    <property type="component" value="Unassembled WGS sequence"/>
</dbReference>
<feature type="transmembrane region" description="Helical" evidence="1">
    <location>
        <begin position="87"/>
        <end position="105"/>
    </location>
</feature>